<organism evidence="1 2">
    <name type="scientific">Xenorhabdus bovienii</name>
    <name type="common">Xenorhabdus nematophila subsp. bovienii</name>
    <dbReference type="NCBI Taxonomy" id="40576"/>
    <lineage>
        <taxon>Bacteria</taxon>
        <taxon>Pseudomonadati</taxon>
        <taxon>Pseudomonadota</taxon>
        <taxon>Gammaproteobacteria</taxon>
        <taxon>Enterobacterales</taxon>
        <taxon>Morganellaceae</taxon>
        <taxon>Xenorhabdus</taxon>
    </lineage>
</organism>
<evidence type="ECO:0000313" key="1">
    <source>
        <dbReference type="EMBL" id="MDE1480247.1"/>
    </source>
</evidence>
<gene>
    <name evidence="1" type="ORF">KKJ01_19005</name>
</gene>
<dbReference type="Proteomes" id="UP001222434">
    <property type="component" value="Unassembled WGS sequence"/>
</dbReference>
<name>A0AAJ1JCU6_XENBV</name>
<proteinExistence type="predicted"/>
<reference evidence="1" key="2">
    <citation type="journal article" date="2022" name="J. Evol. Biol.">
        <title>Pre- and post-association barriers to host switching in sympatric mutualists.</title>
        <authorList>
            <person name="Dinges Z.M."/>
            <person name="Phillips R.K."/>
            <person name="Lively C.M."/>
            <person name="Bashey F."/>
        </authorList>
    </citation>
    <scope>NUCLEOTIDE SEQUENCE</scope>
    <source>
        <strain evidence="1">MC_266_E_2016</strain>
    </source>
</reference>
<accession>A0AAJ1JCU6</accession>
<reference evidence="1" key="1">
    <citation type="submission" date="2021-08" db="EMBL/GenBank/DDBJ databases">
        <authorList>
            <person name="Papudeshi B."/>
            <person name="Bashey-Visser F."/>
        </authorList>
    </citation>
    <scope>NUCLEOTIDE SEQUENCE</scope>
    <source>
        <strain evidence="1">MC_266_E_2016</strain>
    </source>
</reference>
<dbReference type="AlphaFoldDB" id="A0AAJ1JCU6"/>
<protein>
    <submittedName>
        <fullName evidence="1">Uncharacterized protein</fullName>
    </submittedName>
</protein>
<comment type="caution">
    <text evidence="1">The sequence shown here is derived from an EMBL/GenBank/DDBJ whole genome shotgun (WGS) entry which is preliminary data.</text>
</comment>
<dbReference type="EMBL" id="JAILSO010000108">
    <property type="protein sequence ID" value="MDE1480247.1"/>
    <property type="molecule type" value="Genomic_DNA"/>
</dbReference>
<evidence type="ECO:0000313" key="2">
    <source>
        <dbReference type="Proteomes" id="UP001222434"/>
    </source>
</evidence>
<sequence length="56" mass="6287">MAGHDGPAVFYTLENSFMGITHYTPEDPINMANELHLDMHDSALPHILARHIDESI</sequence>